<evidence type="ECO:0000256" key="1">
    <source>
        <dbReference type="SAM" id="MobiDB-lite"/>
    </source>
</evidence>
<name>A0A8B7NKP9_HYAAZ</name>
<accession>A0A8B7NKP9</accession>
<reference evidence="3" key="1">
    <citation type="submission" date="2025-08" db="UniProtKB">
        <authorList>
            <consortium name="RefSeq"/>
        </authorList>
    </citation>
    <scope>IDENTIFICATION</scope>
    <source>
        <tissue evidence="3">Whole organism</tissue>
    </source>
</reference>
<evidence type="ECO:0000313" key="2">
    <source>
        <dbReference type="Proteomes" id="UP000694843"/>
    </source>
</evidence>
<dbReference type="RefSeq" id="XP_018014235.2">
    <property type="nucleotide sequence ID" value="XM_018158746.2"/>
</dbReference>
<gene>
    <name evidence="3" type="primary">LOC108671247</name>
</gene>
<proteinExistence type="predicted"/>
<organism evidence="2 3">
    <name type="scientific">Hyalella azteca</name>
    <name type="common">Amphipod</name>
    <dbReference type="NCBI Taxonomy" id="294128"/>
    <lineage>
        <taxon>Eukaryota</taxon>
        <taxon>Metazoa</taxon>
        <taxon>Ecdysozoa</taxon>
        <taxon>Arthropoda</taxon>
        <taxon>Crustacea</taxon>
        <taxon>Multicrustacea</taxon>
        <taxon>Malacostraca</taxon>
        <taxon>Eumalacostraca</taxon>
        <taxon>Peracarida</taxon>
        <taxon>Amphipoda</taxon>
        <taxon>Senticaudata</taxon>
        <taxon>Talitrida</taxon>
        <taxon>Talitroidea</taxon>
        <taxon>Hyalellidae</taxon>
        <taxon>Hyalella</taxon>
    </lineage>
</organism>
<protein>
    <submittedName>
        <fullName evidence="3">Uncharacterized protein LOC108671247</fullName>
    </submittedName>
</protein>
<evidence type="ECO:0000313" key="3">
    <source>
        <dbReference type="RefSeq" id="XP_018014235.2"/>
    </source>
</evidence>
<dbReference type="Proteomes" id="UP000694843">
    <property type="component" value="Unplaced"/>
</dbReference>
<dbReference type="KEGG" id="hazt:108671247"/>
<feature type="compositionally biased region" description="Low complexity" evidence="1">
    <location>
        <begin position="505"/>
        <end position="518"/>
    </location>
</feature>
<feature type="region of interest" description="Disordered" evidence="1">
    <location>
        <begin position="502"/>
        <end position="569"/>
    </location>
</feature>
<feature type="compositionally biased region" description="Low complexity" evidence="1">
    <location>
        <begin position="555"/>
        <end position="569"/>
    </location>
</feature>
<sequence length="886" mass="95517">MASSTAGASASNGATCSNDKKNVRMSIRGLLNLCSKYTAKFIDIECSDKQAVDTYKNYMDKCHGCPYSQTSWKIMCGSSNTILETVKTPENLDMTALSSLFYCIFSVKKDGRDPTELLKKVEALVVVVNEVLSNVSSVEDANKFKEIHHRLSDMIQEAGKFYTLSLSEIHDLEQKLELEIRVQEVMVYVIQDFSSISPQKFQVRWPELRAALEVAGVTSGRAWQSLLLRSPDVTELAKHAAKITIDETDEWHLHSANDVVAVALTLPHEQPRLIDIKMSPAVLGAERASWQEITRRHKGQLQLDLSAGFQKEASGSSPETENRPEAFDDLLEDLNGSRCQLTRLIGRISTTAGVSAVASVSTAATTDLRISLIAPLNLDALQGKYKNLLVEIKPLDGSWAAAASAQRLPAQPPSQLLLIGTKPGSCEAIAIAVRTITPPGKRLGNISLVNCGLGEDEINQLLVQLHNDGIRSADGGHTRFTRSGDGDVTLCLADDLPDGTWPTGAAAQDVSQSQSSNATQADPMPLLDESAGTQVAAQSQSSSAAQAHPPPLLDAGAAPQVVAQSQSSSAAQAHPPLLLGAGAAPQVVAQSQSSNAAQAHPPLLLDAGASARRWRNECLRLPQESLVTMFVAVSSLVEEKHFVVTESRDLEAVALMLPHVSDKSVLVKTSPSALRSPMWQQIAQQHQGQFFIHLLNINFVFQPCDDVLQPLLSNRCRIKGFQGCMQTAAGISALASVCGLAPPAYVHIQLEAPLDLSPLLGKCDKLCVYTPVVDTVRATMHLPDQPVPQLVVLGAPAGSWKAVAQTVLMYAPRGKRRFESLHLKNSGLSADERRRLLRLLHVKRVKTGDSGATRGEMLGDGDICLHIGSCPPRTDAEACISCTDYI</sequence>
<dbReference type="AlphaFoldDB" id="A0A8B7NKP9"/>
<feature type="compositionally biased region" description="Low complexity" evidence="1">
    <location>
        <begin position="534"/>
        <end position="547"/>
    </location>
</feature>
<keyword evidence="2" id="KW-1185">Reference proteome</keyword>
<dbReference type="GeneID" id="108671247"/>